<proteinExistence type="predicted"/>
<accession>A0A5B9ND35</accession>
<organism evidence="1 2">
    <name type="scientific">Proteus phage Saba</name>
    <dbReference type="NCBI Taxonomy" id="2596672"/>
    <lineage>
        <taxon>Viruses</taxon>
        <taxon>Duplodnaviria</taxon>
        <taxon>Heunggongvirae</taxon>
        <taxon>Uroviricota</taxon>
        <taxon>Caudoviricetes</taxon>
        <taxon>Casjensviridae</taxon>
        <taxon>Cenphatecvirus</taxon>
        <taxon>Cenphatecvirus saba</taxon>
    </lineage>
</organism>
<reference evidence="2" key="1">
    <citation type="submission" date="2019-06" db="EMBL/GenBank/DDBJ databases">
        <title>The Complete Genome of Proteus mirabilis Siphophage Saba.</title>
        <authorList>
            <person name="Nyugen J."/>
            <person name="Harb L."/>
            <person name="Moreland R."/>
            <person name="Liu M."/>
            <person name="Ramsey J."/>
        </authorList>
    </citation>
    <scope>NUCLEOTIDE SEQUENCE [LARGE SCALE GENOMIC DNA]</scope>
</reference>
<dbReference type="EMBL" id="MN062188">
    <property type="protein sequence ID" value="QEG09381.1"/>
    <property type="molecule type" value="Genomic_DNA"/>
</dbReference>
<dbReference type="Proteomes" id="UP000322840">
    <property type="component" value="Segment"/>
</dbReference>
<evidence type="ECO:0000313" key="1">
    <source>
        <dbReference type="EMBL" id="QEG09381.1"/>
    </source>
</evidence>
<gene>
    <name evidence="1" type="ORF">CPT_Saba_008</name>
</gene>
<sequence>MSKCDCFEKLKKDLSDRVVEKLPIGASLEVAEWDNMGLFMRGDTMVANYYANFKVRYRKRKKDGDMASGLTKSDVPVVYSYCPFCGVKVSDK</sequence>
<evidence type="ECO:0000313" key="2">
    <source>
        <dbReference type="Proteomes" id="UP000322840"/>
    </source>
</evidence>
<keyword evidence="2" id="KW-1185">Reference proteome</keyword>
<name>A0A5B9ND35_9CAUD</name>
<protein>
    <submittedName>
        <fullName evidence="1">Uncharacterized protein</fullName>
    </submittedName>
</protein>